<evidence type="ECO:0000256" key="1">
    <source>
        <dbReference type="SAM" id="MobiDB-lite"/>
    </source>
</evidence>
<proteinExistence type="predicted"/>
<name>A0AA47P4N2_MERPO</name>
<gene>
    <name evidence="2" type="ORF">N1851_008208</name>
</gene>
<organism evidence="2 3">
    <name type="scientific">Merluccius polli</name>
    <name type="common">Benguela hake</name>
    <name type="synonym">Merluccius cadenati</name>
    <dbReference type="NCBI Taxonomy" id="89951"/>
    <lineage>
        <taxon>Eukaryota</taxon>
        <taxon>Metazoa</taxon>
        <taxon>Chordata</taxon>
        <taxon>Craniata</taxon>
        <taxon>Vertebrata</taxon>
        <taxon>Euteleostomi</taxon>
        <taxon>Actinopterygii</taxon>
        <taxon>Neopterygii</taxon>
        <taxon>Teleostei</taxon>
        <taxon>Neoteleostei</taxon>
        <taxon>Acanthomorphata</taxon>
        <taxon>Zeiogadaria</taxon>
        <taxon>Gadariae</taxon>
        <taxon>Gadiformes</taxon>
        <taxon>Gadoidei</taxon>
        <taxon>Merlucciidae</taxon>
        <taxon>Merluccius</taxon>
    </lineage>
</organism>
<feature type="region of interest" description="Disordered" evidence="1">
    <location>
        <begin position="266"/>
        <end position="308"/>
    </location>
</feature>
<feature type="region of interest" description="Disordered" evidence="1">
    <location>
        <begin position="7"/>
        <end position="61"/>
    </location>
</feature>
<dbReference type="Proteomes" id="UP001174136">
    <property type="component" value="Unassembled WGS sequence"/>
</dbReference>
<evidence type="ECO:0000313" key="2">
    <source>
        <dbReference type="EMBL" id="KAK0150696.1"/>
    </source>
</evidence>
<sequence length="308" mass="34172">MLVLLELNDTLGAPQENPAGTDDEGAPPFVPTPAAEEREVEAARTAQPTSEGQRGDRTPLLPTLGTHIAQETAREEVTRGRGRHSISNSCCASSGFKKDFRINGHVGESTSRDTLSFSSLEHQIEGGLRKGYVEMEIMEAVNPGLKLRSYLEGKRDLTLATQILRTHYAEKDATVLYQQLTKAVQGPGEIALDFLVRVLDLRQKVLFASERAQSGLKYNRELVQSQCFQSIMTGLSNDNIREEMRRYLQDELSSDELLLQKMQITQHNESERAQNKATHRASLSTVEQSGDENDSFTTTATAKPNKPI</sequence>
<dbReference type="AlphaFoldDB" id="A0AA47P4N2"/>
<comment type="caution">
    <text evidence="2">The sequence shown here is derived from an EMBL/GenBank/DDBJ whole genome shotgun (WGS) entry which is preliminary data.</text>
</comment>
<accession>A0AA47P4N2</accession>
<protein>
    <submittedName>
        <fullName evidence="2">Uncharacterized protein</fullName>
    </submittedName>
</protein>
<reference evidence="2" key="1">
    <citation type="journal article" date="2023" name="Front. Mar. Sci.">
        <title>A new Merluccius polli reference genome to investigate the effects of global change in West African waters.</title>
        <authorList>
            <person name="Mateo J.L."/>
            <person name="Blanco-Fernandez C."/>
            <person name="Garcia-Vazquez E."/>
            <person name="Machado-Schiaffino G."/>
        </authorList>
    </citation>
    <scope>NUCLEOTIDE SEQUENCE</scope>
    <source>
        <strain evidence="2">C29</strain>
        <tissue evidence="2">Fin</tissue>
    </source>
</reference>
<evidence type="ECO:0000313" key="3">
    <source>
        <dbReference type="Proteomes" id="UP001174136"/>
    </source>
</evidence>
<keyword evidence="3" id="KW-1185">Reference proteome</keyword>
<dbReference type="EMBL" id="JAOPHQ010001447">
    <property type="protein sequence ID" value="KAK0150696.1"/>
    <property type="molecule type" value="Genomic_DNA"/>
</dbReference>